<dbReference type="PATRIC" id="fig|52.7.peg.2340"/>
<evidence type="ECO:0000313" key="2">
    <source>
        <dbReference type="EMBL" id="AKT38033.1"/>
    </source>
</evidence>
<dbReference type="AlphaFoldDB" id="A0A0K1EBT0"/>
<gene>
    <name evidence="2" type="ORF">CMC5_021740</name>
</gene>
<dbReference type="Proteomes" id="UP000067626">
    <property type="component" value="Chromosome"/>
</dbReference>
<protein>
    <recommendedName>
        <fullName evidence="1">PEP-utilising enzyme mobile domain-containing protein</fullName>
    </recommendedName>
</protein>
<dbReference type="PANTHER" id="PTHR43615">
    <property type="entry name" value="PHOSPHOENOLPYRUVATE SYNTHASE-RELATED"/>
    <property type="match status" value="1"/>
</dbReference>
<dbReference type="KEGG" id="ccro:CMC5_021740"/>
<accession>A0A0K1EBT0</accession>
<evidence type="ECO:0000313" key="3">
    <source>
        <dbReference type="Proteomes" id="UP000067626"/>
    </source>
</evidence>
<feature type="domain" description="PEP-utilising enzyme mobile" evidence="1">
    <location>
        <begin position="499"/>
        <end position="569"/>
    </location>
</feature>
<dbReference type="InterPro" id="IPR008279">
    <property type="entry name" value="PEP-util_enz_mobile_dom"/>
</dbReference>
<dbReference type="PANTHER" id="PTHR43615:SF1">
    <property type="entry name" value="PPDK_N DOMAIN-CONTAINING PROTEIN"/>
    <property type="match status" value="1"/>
</dbReference>
<name>A0A0K1EBT0_CHOCO</name>
<reference evidence="2 3" key="1">
    <citation type="submission" date="2015-07" db="EMBL/GenBank/DDBJ databases">
        <title>Genome analysis of myxobacterium Chondromyces crocatus Cm c5 reveals a high potential for natural compound synthesis and the genetic basis for the loss of fruiting body formation.</title>
        <authorList>
            <person name="Zaburannyi N."/>
            <person name="Bunk B."/>
            <person name="Maier J."/>
            <person name="Overmann J."/>
            <person name="Mueller R."/>
        </authorList>
    </citation>
    <scope>NUCLEOTIDE SEQUENCE [LARGE SCALE GENOMIC DNA]</scope>
    <source>
        <strain evidence="2 3">Cm c5</strain>
    </source>
</reference>
<sequence length="594" mass="64571">MDREHQPLFADVKFEAPAPGPWELETSHFSRPITRFSQQLLVRAFPQGFRESVDPYGIQVPFIPGMVNGFVYMQRTGGGSMSWLPGPPPKALVWLVVRLLPAMRASAAKCAHAFAIKQWRIDLDRWDHVDQPQCVAQHEALQAEDPQTLDTEGLITHLRRAQAHMEAMIVMHHRYSVPSVLPVGDYLANVCAWTGASSGEALELLRGSTPVAKGIAAAELDVLVKALRASEEGRKVLEREGAPQAALDALMALPGEVGPAARAYLDVVRHRSIGYDVPDKTIGELPEMLVRAIRVAVSGDTQERSLDDLGEKQAALRQRVPFGLRGDFDALLEEARAVNRLRDERGLYSDSVGTGLARRAVLEVGRRLVAAGKLEDAEHVVDLQIEEMIDLLRGRSGPSITEIEKHRLWRMNMTLAEAPPWLNAPPGPHPPLDVLPATMQRVARAMNAVQEDMMTELEVPATPEPSSPRTVVQGLSINTGVYEGTARVVIDPVDFDRLQKGDVLITRATSAYFNVVLPLLGAIVTDRGGQLSHAAIVAREYGIPGIVATKVATVTIPDGARVRVDGATGEVTVLSAPAAPRPAAEARAPQEVSP</sequence>
<dbReference type="InterPro" id="IPR051549">
    <property type="entry name" value="PEP_Utilizing_Enz"/>
</dbReference>
<dbReference type="EMBL" id="CP012159">
    <property type="protein sequence ID" value="AKT38033.1"/>
    <property type="molecule type" value="Genomic_DNA"/>
</dbReference>
<keyword evidence="3" id="KW-1185">Reference proteome</keyword>
<dbReference type="Pfam" id="PF00391">
    <property type="entry name" value="PEP-utilizers"/>
    <property type="match status" value="1"/>
</dbReference>
<dbReference type="Gene3D" id="3.50.30.10">
    <property type="entry name" value="Phosphohistidine domain"/>
    <property type="match status" value="1"/>
</dbReference>
<proteinExistence type="predicted"/>
<dbReference type="SUPFAM" id="SSF52009">
    <property type="entry name" value="Phosphohistidine domain"/>
    <property type="match status" value="1"/>
</dbReference>
<evidence type="ECO:0000259" key="1">
    <source>
        <dbReference type="Pfam" id="PF00391"/>
    </source>
</evidence>
<dbReference type="GO" id="GO:0016772">
    <property type="term" value="F:transferase activity, transferring phosphorus-containing groups"/>
    <property type="evidence" value="ECO:0007669"/>
    <property type="project" value="InterPro"/>
</dbReference>
<dbReference type="STRING" id="52.CMC5_021740"/>
<dbReference type="InterPro" id="IPR036637">
    <property type="entry name" value="Phosphohistidine_dom_sf"/>
</dbReference>
<organism evidence="2 3">
    <name type="scientific">Chondromyces crocatus</name>
    <dbReference type="NCBI Taxonomy" id="52"/>
    <lineage>
        <taxon>Bacteria</taxon>
        <taxon>Pseudomonadati</taxon>
        <taxon>Myxococcota</taxon>
        <taxon>Polyangia</taxon>
        <taxon>Polyangiales</taxon>
        <taxon>Polyangiaceae</taxon>
        <taxon>Chondromyces</taxon>
    </lineage>
</organism>